<accession>W9JI74</accession>
<reference evidence="1" key="2">
    <citation type="submission" date="2012-06" db="EMBL/GenBank/DDBJ databases">
        <title>Annotation of the Genome Sequence of Fusarium oxysporum Fo47.</title>
        <authorList>
            <consortium name="The Broad Institute Genomics Platform"/>
            <person name="Ma L.-J."/>
            <person name="Corby-Kistler H."/>
            <person name="Broz K."/>
            <person name="Gale L.R."/>
            <person name="Jonkers W."/>
            <person name="O'Donnell K."/>
            <person name="Ploetz R."/>
            <person name="Steinberg C."/>
            <person name="Schwartz D.C."/>
            <person name="VanEtten H."/>
            <person name="Zhou S."/>
            <person name="Young S.K."/>
            <person name="Zeng Q."/>
            <person name="Gargeya S."/>
            <person name="Fitzgerald M."/>
            <person name="Abouelleil A."/>
            <person name="Alvarado L."/>
            <person name="Chapman S.B."/>
            <person name="Gainer-Dewar J."/>
            <person name="Goldberg J."/>
            <person name="Griggs A."/>
            <person name="Gujja S."/>
            <person name="Hansen M."/>
            <person name="Howarth C."/>
            <person name="Imamovic A."/>
            <person name="Ireland A."/>
            <person name="Larimer J."/>
            <person name="McCowan C."/>
            <person name="Murphy C."/>
            <person name="Pearson M."/>
            <person name="Poon T.W."/>
            <person name="Priest M."/>
            <person name="Roberts A."/>
            <person name="Saif S."/>
            <person name="Shea T."/>
            <person name="Sykes S."/>
            <person name="Wortman J."/>
            <person name="Nusbaum C."/>
            <person name="Birren B."/>
        </authorList>
    </citation>
    <scope>NUCLEOTIDE SEQUENCE</scope>
    <source>
        <strain evidence="1">Fo47</strain>
    </source>
</reference>
<proteinExistence type="predicted"/>
<sequence>MSVAAKMFILAEDVQGFIQRKWLFYQGRYCGRVSRTYMPPIKLMRKR</sequence>
<evidence type="ECO:0000313" key="1">
    <source>
        <dbReference type="EMBL" id="EWZ29340.1"/>
    </source>
</evidence>
<gene>
    <name evidence="1" type="ORF">FOZG_16969</name>
</gene>
<reference evidence="1" key="1">
    <citation type="submission" date="2011-06" db="EMBL/GenBank/DDBJ databases">
        <title>The Genome Sequence of Fusarium oxysporum Fo47.</title>
        <authorList>
            <consortium name="The Broad Institute Genome Sequencing Platform"/>
            <person name="Ma L.-J."/>
            <person name="Gale L.R."/>
            <person name="Schwartz D.C."/>
            <person name="Zhou S."/>
            <person name="Corby-Kistler H."/>
            <person name="Young S.K."/>
            <person name="Zeng Q."/>
            <person name="Gargeya S."/>
            <person name="Fitzgerald M."/>
            <person name="Haas B."/>
            <person name="Abouelleil A."/>
            <person name="Alvarado L."/>
            <person name="Arachchi H.M."/>
            <person name="Berlin A."/>
            <person name="Brown A."/>
            <person name="Chapman S.B."/>
            <person name="Chen Z."/>
            <person name="Dunbar C."/>
            <person name="Freedman E."/>
            <person name="Gearin G."/>
            <person name="Gellesch M."/>
            <person name="Goldberg J."/>
            <person name="Griggs A."/>
            <person name="Gujja S."/>
            <person name="Heiman D."/>
            <person name="Howarth C."/>
            <person name="Larson L."/>
            <person name="Lui A."/>
            <person name="MacDonald P.J.P."/>
            <person name="Mehta T."/>
            <person name="Montmayeur A."/>
            <person name="Murphy C."/>
            <person name="Neiman D."/>
            <person name="Pearson M."/>
            <person name="Priest M."/>
            <person name="Roberts A."/>
            <person name="Saif S."/>
            <person name="Shea T."/>
            <person name="Shenoy N."/>
            <person name="Sisk P."/>
            <person name="Stolte C."/>
            <person name="Sykes S."/>
            <person name="Wortman J."/>
            <person name="Nusbaum C."/>
            <person name="Birren B."/>
        </authorList>
    </citation>
    <scope>NUCLEOTIDE SEQUENCE [LARGE SCALE GENOMIC DNA]</scope>
    <source>
        <strain evidence="1">Fo47</strain>
    </source>
</reference>
<organism evidence="1">
    <name type="scientific">Fusarium oxysporum Fo47</name>
    <dbReference type="NCBI Taxonomy" id="660027"/>
    <lineage>
        <taxon>Eukaryota</taxon>
        <taxon>Fungi</taxon>
        <taxon>Dikarya</taxon>
        <taxon>Ascomycota</taxon>
        <taxon>Pezizomycotina</taxon>
        <taxon>Sordariomycetes</taxon>
        <taxon>Hypocreomycetidae</taxon>
        <taxon>Hypocreales</taxon>
        <taxon>Nectriaceae</taxon>
        <taxon>Fusarium</taxon>
        <taxon>Fusarium oxysporum species complex</taxon>
    </lineage>
</organism>
<dbReference type="VEuPathDB" id="FungiDB:FOZG_16969"/>
<dbReference type="HOGENOM" id="CLU_216994_0_0_1"/>
<dbReference type="EMBL" id="JH717913">
    <property type="protein sequence ID" value="EWZ29340.1"/>
    <property type="molecule type" value="Genomic_DNA"/>
</dbReference>
<dbReference type="AlphaFoldDB" id="W9JI74"/>
<name>W9JI74_FUSOX</name>
<protein>
    <submittedName>
        <fullName evidence="1">Uncharacterized protein</fullName>
    </submittedName>
</protein>
<dbReference type="Proteomes" id="UP000030766">
    <property type="component" value="Unassembled WGS sequence"/>
</dbReference>